<reference evidence="10 11" key="1">
    <citation type="journal article" date="2011" name="J. Bacteriol.">
        <title>Genome sequence of the verrucomicrobium Opitutus terrae PB90-1, an abundant inhabitant of rice paddy soil ecosystems.</title>
        <authorList>
            <person name="van Passel M.W."/>
            <person name="Kant R."/>
            <person name="Palva A."/>
            <person name="Copeland A."/>
            <person name="Lucas S."/>
            <person name="Lapidus A."/>
            <person name="Glavina del Rio T."/>
            <person name="Pitluck S."/>
            <person name="Goltsman E."/>
            <person name="Clum A."/>
            <person name="Sun H."/>
            <person name="Schmutz J."/>
            <person name="Larimer F.W."/>
            <person name="Land M.L."/>
            <person name="Hauser L."/>
            <person name="Kyrpides N."/>
            <person name="Mikhailova N."/>
            <person name="Richardson P.P."/>
            <person name="Janssen P.H."/>
            <person name="de Vos W.M."/>
            <person name="Smidt H."/>
        </authorList>
    </citation>
    <scope>NUCLEOTIDE SEQUENCE [LARGE SCALE GENOMIC DNA]</scope>
    <source>
        <strain evidence="11">DSM 11246 / JCM 15787 / PB90-1</strain>
    </source>
</reference>
<dbReference type="Pfam" id="PF02687">
    <property type="entry name" value="FtsX"/>
    <property type="match status" value="2"/>
</dbReference>
<dbReference type="InterPro" id="IPR025857">
    <property type="entry name" value="MacB_PCD"/>
</dbReference>
<name>B1ZMY4_OPITP</name>
<dbReference type="InterPro" id="IPR003838">
    <property type="entry name" value="ABC3_permease_C"/>
</dbReference>
<feature type="domain" description="ABC3 transporter permease C-terminal" evidence="8">
    <location>
        <begin position="767"/>
        <end position="880"/>
    </location>
</feature>
<dbReference type="PANTHER" id="PTHR30572:SF4">
    <property type="entry name" value="ABC TRANSPORTER PERMEASE YTRF"/>
    <property type="match status" value="1"/>
</dbReference>
<dbReference type="HOGENOM" id="CLU_009433_1_0_0"/>
<evidence type="ECO:0000256" key="7">
    <source>
        <dbReference type="SAM" id="Phobius"/>
    </source>
</evidence>
<dbReference type="STRING" id="452637.Oter_3156"/>
<dbReference type="AlphaFoldDB" id="B1ZMY4"/>
<evidence type="ECO:0000259" key="8">
    <source>
        <dbReference type="Pfam" id="PF02687"/>
    </source>
</evidence>
<sequence>MKTWSKLKTLFRRRKAEAEMSAEIRLHLELQTERNIAAGLDPNEARYAAQRAFGGVEQVKERCREQRSLGWLEYLVRDVRLAARSLRRAPLFSAAVIATLALCIGPNTAILTLLYALVLKPAPFPQPERLVQVYNAFEKLGGERSRQASSVPQYRDFQANADLFEGFAIMRYAGTTLDDETMPQRVMGMRVNAGFFDLLGVRPLLGRFGMPEEDAIGADHVLVLTRTFWESHFNADPNVIGRVVRLGGEPWTIIGVAPRSVEVLDRYTQFFKPFEPLPNEVDPRARYAGRVLVFGRLKPDVTRSAAVAQLRTIDGRYLDEQAAPATRSYFETAGHRVVIESLGAQTADAVSRPLTLLQVGAGFVLLIGVVNVLNLMLARVNAKRPELAIRHALGAGRATLLRQLLAESLLLTAAATVVGAGLAWAAVRVINGYLPMFAGSAAPVQLEPAMVGLAAVVAFALAGVMGVLPFALLWKRGLKLNEIRTASAGAGVRVFGGTLVVAQVAIALLLLVGAGLLGRSLARVLATDPGFETANLVQGRVAVPKPYESPQANVALQRRIVDGLREIPGVEGAALVFDYALSGSFRAQPFVIRGEAAKPGANRPLVAIDPVSPEFFDTLRITLLEGRGFTYADDVRGSAVLVVDDLFAKRYFPGRSAVGREVALSVQPPPDGQPWPRIIGVVRRPQLTGLEGRDGMPIVFVPMVQQPAGGFSFVVRSARDTGDLIAEIRRKLRSIEPTLPLYGTATIDEGLASMMMGRRGMTLLIAAFSGLALMLAGVGLYGVLAYDVSQRTREIGIRGAIGATRGQIVAMVLRQGMVKTALGVGAGLAGAVYLTRFLRGLLFDVERFDPVAFVGVSLLMLAVAALACWLPARRAAKVDPIVALRCE</sequence>
<comment type="subcellular location">
    <subcellularLocation>
        <location evidence="1">Cell membrane</location>
        <topology evidence="1">Multi-pass membrane protein</topology>
    </subcellularLocation>
</comment>
<evidence type="ECO:0000256" key="3">
    <source>
        <dbReference type="ARBA" id="ARBA00022692"/>
    </source>
</evidence>
<feature type="transmembrane region" description="Helical" evidence="7">
    <location>
        <begin position="763"/>
        <end position="784"/>
    </location>
</feature>
<evidence type="ECO:0000259" key="9">
    <source>
        <dbReference type="Pfam" id="PF12704"/>
    </source>
</evidence>
<organism evidence="10 11">
    <name type="scientific">Opitutus terrae (strain DSM 11246 / JCM 15787 / PB90-1)</name>
    <dbReference type="NCBI Taxonomy" id="452637"/>
    <lineage>
        <taxon>Bacteria</taxon>
        <taxon>Pseudomonadati</taxon>
        <taxon>Verrucomicrobiota</taxon>
        <taxon>Opitutia</taxon>
        <taxon>Opitutales</taxon>
        <taxon>Opitutaceae</taxon>
        <taxon>Opitutus</taxon>
    </lineage>
</organism>
<feature type="domain" description="ABC3 transporter permease C-terminal" evidence="8">
    <location>
        <begin position="361"/>
        <end position="473"/>
    </location>
</feature>
<evidence type="ECO:0000256" key="2">
    <source>
        <dbReference type="ARBA" id="ARBA00022475"/>
    </source>
</evidence>
<evidence type="ECO:0000256" key="1">
    <source>
        <dbReference type="ARBA" id="ARBA00004651"/>
    </source>
</evidence>
<feature type="transmembrane region" description="Helical" evidence="7">
    <location>
        <begin position="91"/>
        <end position="118"/>
    </location>
</feature>
<dbReference type="EMBL" id="CP001032">
    <property type="protein sequence ID" value="ACB76436.1"/>
    <property type="molecule type" value="Genomic_DNA"/>
</dbReference>
<evidence type="ECO:0000256" key="5">
    <source>
        <dbReference type="ARBA" id="ARBA00023136"/>
    </source>
</evidence>
<dbReference type="PANTHER" id="PTHR30572">
    <property type="entry name" value="MEMBRANE COMPONENT OF TRANSPORTER-RELATED"/>
    <property type="match status" value="1"/>
</dbReference>
<dbReference type="KEGG" id="ote:Oter_3156"/>
<keyword evidence="2" id="KW-1003">Cell membrane</keyword>
<keyword evidence="11" id="KW-1185">Reference proteome</keyword>
<evidence type="ECO:0000256" key="4">
    <source>
        <dbReference type="ARBA" id="ARBA00022989"/>
    </source>
</evidence>
<feature type="transmembrane region" description="Helical" evidence="7">
    <location>
        <begin position="494"/>
        <end position="517"/>
    </location>
</feature>
<feature type="transmembrane region" description="Helical" evidence="7">
    <location>
        <begin position="409"/>
        <end position="430"/>
    </location>
</feature>
<dbReference type="InterPro" id="IPR050250">
    <property type="entry name" value="Macrolide_Exporter_MacB"/>
</dbReference>
<feature type="transmembrane region" description="Helical" evidence="7">
    <location>
        <begin position="820"/>
        <end position="838"/>
    </location>
</feature>
<dbReference type="NCBIfam" id="NF038403">
    <property type="entry name" value="perm_prefix_1"/>
    <property type="match status" value="1"/>
</dbReference>
<dbReference type="GO" id="GO:0005886">
    <property type="term" value="C:plasma membrane"/>
    <property type="evidence" value="ECO:0007669"/>
    <property type="project" value="UniProtKB-SubCell"/>
</dbReference>
<feature type="transmembrane region" description="Helical" evidence="7">
    <location>
        <begin position="850"/>
        <end position="870"/>
    </location>
</feature>
<dbReference type="GO" id="GO:0022857">
    <property type="term" value="F:transmembrane transporter activity"/>
    <property type="evidence" value="ECO:0007669"/>
    <property type="project" value="TreeGrafter"/>
</dbReference>
<dbReference type="InterPro" id="IPR047928">
    <property type="entry name" value="Perm_prefix_1"/>
</dbReference>
<keyword evidence="3 7" id="KW-0812">Transmembrane</keyword>
<proteinExistence type="inferred from homology"/>
<evidence type="ECO:0000313" key="11">
    <source>
        <dbReference type="Proteomes" id="UP000007013"/>
    </source>
</evidence>
<gene>
    <name evidence="10" type="ordered locus">Oter_3156</name>
</gene>
<comment type="similarity">
    <text evidence="6">Belongs to the ABC-4 integral membrane protein family.</text>
</comment>
<dbReference type="Proteomes" id="UP000007013">
    <property type="component" value="Chromosome"/>
</dbReference>
<dbReference type="Pfam" id="PF12704">
    <property type="entry name" value="MacB_PCD"/>
    <property type="match status" value="2"/>
</dbReference>
<accession>B1ZMY4</accession>
<feature type="domain" description="MacB-like periplasmic core" evidence="9">
    <location>
        <begin position="504"/>
        <end position="729"/>
    </location>
</feature>
<dbReference type="NCBIfam" id="TIGR03434">
    <property type="entry name" value="ADOP"/>
    <property type="match status" value="1"/>
</dbReference>
<keyword evidence="4 7" id="KW-1133">Transmembrane helix</keyword>
<dbReference type="eggNOG" id="COG0577">
    <property type="taxonomic scope" value="Bacteria"/>
</dbReference>
<evidence type="ECO:0000256" key="6">
    <source>
        <dbReference type="ARBA" id="ARBA00038076"/>
    </source>
</evidence>
<feature type="transmembrane region" description="Helical" evidence="7">
    <location>
        <begin position="356"/>
        <end position="377"/>
    </location>
</feature>
<feature type="transmembrane region" description="Helical" evidence="7">
    <location>
        <begin position="450"/>
        <end position="474"/>
    </location>
</feature>
<dbReference type="InterPro" id="IPR017800">
    <property type="entry name" value="ADOP"/>
</dbReference>
<dbReference type="OrthoDB" id="182582at2"/>
<protein>
    <submittedName>
        <fullName evidence="10">Permease</fullName>
    </submittedName>
</protein>
<feature type="domain" description="MacB-like periplasmic core" evidence="9">
    <location>
        <begin position="93"/>
        <end position="312"/>
    </location>
</feature>
<dbReference type="RefSeq" id="WP_012375965.1">
    <property type="nucleotide sequence ID" value="NC_010571.1"/>
</dbReference>
<keyword evidence="5 7" id="KW-0472">Membrane</keyword>
<evidence type="ECO:0000313" key="10">
    <source>
        <dbReference type="EMBL" id="ACB76436.1"/>
    </source>
</evidence>